<dbReference type="GO" id="GO:0003863">
    <property type="term" value="F:branched-chain 2-oxo acid dehydrogenase activity"/>
    <property type="evidence" value="ECO:0007669"/>
    <property type="project" value="UniProtKB-EC"/>
</dbReference>
<dbReference type="InterPro" id="IPR050771">
    <property type="entry name" value="Alpha-ketoacid_DH_E1_comp"/>
</dbReference>
<keyword evidence="11" id="KW-1185">Reference proteome</keyword>
<evidence type="ECO:0000256" key="8">
    <source>
        <dbReference type="SAM" id="MobiDB-lite"/>
    </source>
</evidence>
<dbReference type="GO" id="GO:0009083">
    <property type="term" value="P:branched-chain amino acid catabolic process"/>
    <property type="evidence" value="ECO:0007669"/>
    <property type="project" value="TreeGrafter"/>
</dbReference>
<protein>
    <recommendedName>
        <fullName evidence="7">2-oxoisovalerate dehydrogenase subunit alpha</fullName>
        <ecNumber evidence="7">1.2.4.4</ecNumber>
    </recommendedName>
    <alternativeName>
        <fullName evidence="7">Branched-chain alpha-keto acid dehydrogenase E1 component alpha chain</fullName>
    </alternativeName>
</protein>
<dbReference type="AlphaFoldDB" id="A0A7K7H4Q6"/>
<comment type="similarity">
    <text evidence="1 7">Belongs to the BCKDHA family.</text>
</comment>
<dbReference type="EMBL" id="VZSK01002640">
    <property type="protein sequence ID" value="NWY76967.1"/>
    <property type="molecule type" value="Genomic_DNA"/>
</dbReference>
<comment type="catalytic activity">
    <reaction evidence="6">
        <text>N(6)-[(R)-lipoyl]-L-lysyl-[protein] + 3-methyl-2-oxobutanoate + H(+) = N(6)-[(R)-S(8)-2-methylpropanoyldihydrolipoyl]-L-lysyl-[protein] + CO2</text>
        <dbReference type="Rhea" id="RHEA:13457"/>
        <dbReference type="Rhea" id="RHEA-COMP:10474"/>
        <dbReference type="Rhea" id="RHEA-COMP:10497"/>
        <dbReference type="ChEBI" id="CHEBI:11851"/>
        <dbReference type="ChEBI" id="CHEBI:15378"/>
        <dbReference type="ChEBI" id="CHEBI:16526"/>
        <dbReference type="ChEBI" id="CHEBI:83099"/>
        <dbReference type="ChEBI" id="CHEBI:83142"/>
        <dbReference type="EC" id="1.2.4.4"/>
    </reaction>
    <physiologicalReaction direction="left-to-right" evidence="6">
        <dbReference type="Rhea" id="RHEA:13458"/>
    </physiologicalReaction>
</comment>
<evidence type="ECO:0000256" key="1">
    <source>
        <dbReference type="ARBA" id="ARBA00008646"/>
    </source>
</evidence>
<feature type="non-terminal residue" evidence="10">
    <location>
        <position position="465"/>
    </location>
</feature>
<dbReference type="PANTHER" id="PTHR43380:SF1">
    <property type="entry name" value="2-OXOISOVALERATE DEHYDROGENASE SUBUNIT ALPHA, MITOCHONDRIAL"/>
    <property type="match status" value="1"/>
</dbReference>
<keyword evidence="7" id="KW-0786">Thiamine pyrophosphate</keyword>
<evidence type="ECO:0000256" key="6">
    <source>
        <dbReference type="ARBA" id="ARBA00051764"/>
    </source>
</evidence>
<dbReference type="InterPro" id="IPR001017">
    <property type="entry name" value="DH_E1"/>
</dbReference>
<feature type="domain" description="Dehydrogenase E1 component" evidence="9">
    <location>
        <begin position="353"/>
        <end position="425"/>
    </location>
</feature>
<gene>
    <name evidence="10" type="primary">Bckdha</name>
    <name evidence="10" type="ORF">ERIRUB_R14512</name>
</gene>
<sequence>PGVPCPGVPVSLSGPGATPVSPQESPEERPQFPGASAAFAERLEFIQPNVLAGIPVYRVMDRQGQVLRPSEDPQLPKEQVLKLYKTMTLLNTMDRILYESQRQGRISFYMTNYGEEGTHVGSAAALEASDLVFGQYREAGVLLYRGYPLELFMAQCYGNASDPGKGRQMPVHYGCRQRHFVTISSPLATQIPQAVGAAYAIKRADASRAVVCYFGEGAASEGDAHAGFNFAATLECPIVFFCRNNGYAISTPTSEQYRGDGIAARGPGYGLLSIRVDGNDVFAVYNATREARRRAVAENQPFLIEAMTYRWGSPKTPVPFRVLQDSPKIPEKNPFSYWVLQDSLQKSHFPIGIGHHSTSDDSSAYRSVDEVNYWDKQDHPISRLRLYLGRRGWWDEQQEQAWRKSSRKMVLEAFEQAEREPKPPPHLLFSDVYLEMPPRLQRQREELQRHLETYGEHYPLQHFQK</sequence>
<evidence type="ECO:0000256" key="5">
    <source>
        <dbReference type="ARBA" id="ARBA00047149"/>
    </source>
</evidence>
<comment type="function">
    <text evidence="7">The branched-chain alpha-keto dehydrogenase complex catalyzes the overall conversion of alpha-keto acids to acyl-CoA and CO(2). It contains multiple copies of three enzymatic components: branched-chain alpha-keto acid decarboxylase (E1), lipoamide acyltransferase (E2) and lipoamide dehydrogenase (E3).</text>
</comment>
<dbReference type="Gene3D" id="3.40.50.970">
    <property type="match status" value="1"/>
</dbReference>
<dbReference type="SUPFAM" id="SSF52518">
    <property type="entry name" value="Thiamin diphosphate-binding fold (THDP-binding)"/>
    <property type="match status" value="1"/>
</dbReference>
<proteinExistence type="inferred from homology"/>
<evidence type="ECO:0000256" key="7">
    <source>
        <dbReference type="RuleBase" id="RU365014"/>
    </source>
</evidence>
<dbReference type="Proteomes" id="UP000529965">
    <property type="component" value="Unassembled WGS sequence"/>
</dbReference>
<evidence type="ECO:0000256" key="4">
    <source>
        <dbReference type="ARBA" id="ARBA00037052"/>
    </source>
</evidence>
<evidence type="ECO:0000313" key="10">
    <source>
        <dbReference type="EMBL" id="NWY76967.1"/>
    </source>
</evidence>
<dbReference type="EC" id="1.2.4.4" evidence="7"/>
<reference evidence="10 11" key="1">
    <citation type="submission" date="2019-09" db="EMBL/GenBank/DDBJ databases">
        <title>Bird 10,000 Genomes (B10K) Project - Family phase.</title>
        <authorList>
            <person name="Zhang G."/>
        </authorList>
    </citation>
    <scope>NUCLEOTIDE SEQUENCE [LARGE SCALE GENOMIC DNA]</scope>
    <source>
        <strain evidence="10">OUT-0015</strain>
        <tissue evidence="10">Blood</tissue>
    </source>
</reference>
<keyword evidence="3 7" id="KW-0560">Oxidoreductase</keyword>
<feature type="region of interest" description="Disordered" evidence="8">
    <location>
        <begin position="1"/>
        <end position="32"/>
    </location>
</feature>
<accession>A0A7K7H4Q6</accession>
<evidence type="ECO:0000256" key="2">
    <source>
        <dbReference type="ARBA" id="ARBA00022946"/>
    </source>
</evidence>
<evidence type="ECO:0000259" key="9">
    <source>
        <dbReference type="Pfam" id="PF00676"/>
    </source>
</evidence>
<comment type="subunit">
    <text evidence="5">Heterotetramer of 2 alpha/BCKDHA and 2 beta chains/BCKDHB that forms the branched-chain alpha-keto acid decarboxylase (E1) component of the BCKD complex. The branched-chain alpha-ketoacid dehydrogenase is a large complex composed of three major building blocks E1, E2 and E3. It is organized around E2, a 24-meric cubic core composed of DBT, to which are associated 6 to 12 copies of E1, and approximately 6 copies of the dehydrogenase E3, a DLD dimer. Interacts with PPM1K.</text>
</comment>
<feature type="non-terminal residue" evidence="10">
    <location>
        <position position="1"/>
    </location>
</feature>
<name>A0A7K7H4Q6_ERIRU</name>
<comment type="function">
    <text evidence="4">Together with BCKDHB forms the heterotetrameric E1 subunit of the mitochondrial branched-chain alpha-ketoacid dehydrogenase (BCKD) complex. The BCKD complex catalyzes the multi-step oxidative decarboxylation of alpha-ketoacids derived from the branched-chain amino-acids valine, leucine and isoleucine producing CO2 and acyl-CoA which is subsequently utilized to produce energy. The E1 subunit catalyzes the first step with the decarboxylation of the alpha-ketoacid forming an enzyme-product intermediate. A reductive acylation mediated by the lipoylamide cofactor of E2 extracts the acyl group from the E1 active site for the next step of the reaction.</text>
</comment>
<keyword evidence="2" id="KW-0809">Transit peptide</keyword>
<comment type="caution">
    <text evidence="10">The sequence shown here is derived from an EMBL/GenBank/DDBJ whole genome shotgun (WGS) entry which is preliminary data.</text>
</comment>
<dbReference type="InterPro" id="IPR029061">
    <property type="entry name" value="THDP-binding"/>
</dbReference>
<dbReference type="PANTHER" id="PTHR43380">
    <property type="entry name" value="2-OXOISOVALERATE DEHYDROGENASE SUBUNIT ALPHA, MITOCHONDRIAL"/>
    <property type="match status" value="1"/>
</dbReference>
<comment type="cofactor">
    <cofactor evidence="7">
        <name>thiamine diphosphate</name>
        <dbReference type="ChEBI" id="CHEBI:58937"/>
    </cofactor>
</comment>
<organism evidence="10 11">
    <name type="scientific">Erithacus rubecula</name>
    <name type="common">European robin</name>
    <dbReference type="NCBI Taxonomy" id="37610"/>
    <lineage>
        <taxon>Eukaryota</taxon>
        <taxon>Metazoa</taxon>
        <taxon>Chordata</taxon>
        <taxon>Craniata</taxon>
        <taxon>Vertebrata</taxon>
        <taxon>Euteleostomi</taxon>
        <taxon>Archelosauria</taxon>
        <taxon>Archosauria</taxon>
        <taxon>Dinosauria</taxon>
        <taxon>Saurischia</taxon>
        <taxon>Theropoda</taxon>
        <taxon>Coelurosauria</taxon>
        <taxon>Aves</taxon>
        <taxon>Neognathae</taxon>
        <taxon>Neoaves</taxon>
        <taxon>Telluraves</taxon>
        <taxon>Australaves</taxon>
        <taxon>Passeriformes</taxon>
        <taxon>Turdidae</taxon>
        <taxon>Erithacus</taxon>
    </lineage>
</organism>
<evidence type="ECO:0000256" key="3">
    <source>
        <dbReference type="ARBA" id="ARBA00023002"/>
    </source>
</evidence>
<dbReference type="Pfam" id="PF00676">
    <property type="entry name" value="E1_dh"/>
    <property type="match status" value="2"/>
</dbReference>
<evidence type="ECO:0000313" key="11">
    <source>
        <dbReference type="Proteomes" id="UP000529965"/>
    </source>
</evidence>
<feature type="domain" description="Dehydrogenase E1 component" evidence="9">
    <location>
        <begin position="84"/>
        <end position="312"/>
    </location>
</feature>
<dbReference type="CDD" id="cd02000">
    <property type="entry name" value="TPP_E1_PDC_ADC_BCADC"/>
    <property type="match status" value="1"/>
</dbReference>